<dbReference type="SUPFAM" id="SSF102735">
    <property type="entry name" value="Trigger factor ribosome-binding domain"/>
    <property type="match status" value="1"/>
</dbReference>
<dbReference type="InterPro" id="IPR008880">
    <property type="entry name" value="Trigger_fac_C"/>
</dbReference>
<evidence type="ECO:0000313" key="17">
    <source>
        <dbReference type="EMBL" id="MBC5725250.1"/>
    </source>
</evidence>
<dbReference type="PANTHER" id="PTHR30560:SF3">
    <property type="entry name" value="TRIGGER FACTOR-LIKE PROTEIN TIG, CHLOROPLASTIC"/>
    <property type="match status" value="1"/>
</dbReference>
<dbReference type="GO" id="GO:0051083">
    <property type="term" value="P:'de novo' cotranslational protein folding"/>
    <property type="evidence" value="ECO:0007669"/>
    <property type="project" value="TreeGrafter"/>
</dbReference>
<comment type="caution">
    <text evidence="17">The sequence shown here is derived from an EMBL/GenBank/DDBJ whole genome shotgun (WGS) entry which is preliminary data.</text>
</comment>
<dbReference type="InterPro" id="IPR008881">
    <property type="entry name" value="Trigger_fac_ribosome-bd_bac"/>
</dbReference>
<evidence type="ECO:0000256" key="2">
    <source>
        <dbReference type="ARBA" id="ARBA00005464"/>
    </source>
</evidence>
<dbReference type="PIRSF" id="PIRSF003095">
    <property type="entry name" value="Trigger_factor"/>
    <property type="match status" value="1"/>
</dbReference>
<feature type="compositionally biased region" description="Acidic residues" evidence="15">
    <location>
        <begin position="437"/>
        <end position="446"/>
    </location>
</feature>
<evidence type="ECO:0000256" key="9">
    <source>
        <dbReference type="ARBA" id="ARBA00023306"/>
    </source>
</evidence>
<comment type="similarity">
    <text evidence="2 12 14">Belongs to the FKBP-type PPIase family. Tig subfamily.</text>
</comment>
<protein>
    <recommendedName>
        <fullName evidence="4 12">Trigger factor</fullName>
        <shortName evidence="12">TF</shortName>
        <ecNumber evidence="3 12">5.2.1.8</ecNumber>
    </recommendedName>
    <alternativeName>
        <fullName evidence="11 12">PPIase</fullName>
    </alternativeName>
</protein>
<comment type="subcellular location">
    <subcellularLocation>
        <location evidence="12">Cytoplasm</location>
    </subcellularLocation>
    <text evidence="12">About half TF is bound to the ribosome near the polypeptide exit tunnel while the other half is free in the cytoplasm.</text>
</comment>
<dbReference type="HAMAP" id="MF_00303">
    <property type="entry name" value="Trigger_factor_Tig"/>
    <property type="match status" value="1"/>
</dbReference>
<keyword evidence="12" id="KW-0963">Cytoplasm</keyword>
<dbReference type="FunFam" id="3.10.50.40:FF:000001">
    <property type="entry name" value="Trigger factor"/>
    <property type="match status" value="1"/>
</dbReference>
<dbReference type="EC" id="5.2.1.8" evidence="3 12"/>
<keyword evidence="8 12" id="KW-0413">Isomerase</keyword>
<keyword evidence="18" id="KW-1185">Reference proteome</keyword>
<evidence type="ECO:0000256" key="1">
    <source>
        <dbReference type="ARBA" id="ARBA00000971"/>
    </source>
</evidence>
<evidence type="ECO:0000256" key="15">
    <source>
        <dbReference type="SAM" id="MobiDB-lite"/>
    </source>
</evidence>
<evidence type="ECO:0000256" key="3">
    <source>
        <dbReference type="ARBA" id="ARBA00013194"/>
    </source>
</evidence>
<evidence type="ECO:0000256" key="5">
    <source>
        <dbReference type="ARBA" id="ARBA00022618"/>
    </source>
</evidence>
<evidence type="ECO:0000256" key="4">
    <source>
        <dbReference type="ARBA" id="ARBA00016902"/>
    </source>
</evidence>
<dbReference type="GO" id="GO:0044183">
    <property type="term" value="F:protein folding chaperone"/>
    <property type="evidence" value="ECO:0007669"/>
    <property type="project" value="TreeGrafter"/>
</dbReference>
<dbReference type="GO" id="GO:0043022">
    <property type="term" value="F:ribosome binding"/>
    <property type="evidence" value="ECO:0007669"/>
    <property type="project" value="TreeGrafter"/>
</dbReference>
<dbReference type="EMBL" id="JACOPL010000005">
    <property type="protein sequence ID" value="MBC5725250.1"/>
    <property type="molecule type" value="Genomic_DNA"/>
</dbReference>
<dbReference type="Pfam" id="PF05697">
    <property type="entry name" value="Trigger_N"/>
    <property type="match status" value="1"/>
</dbReference>
<dbReference type="GO" id="GO:0003755">
    <property type="term" value="F:peptidyl-prolyl cis-trans isomerase activity"/>
    <property type="evidence" value="ECO:0007669"/>
    <property type="project" value="UniProtKB-UniRule"/>
</dbReference>
<dbReference type="GO" id="GO:0051301">
    <property type="term" value="P:cell division"/>
    <property type="evidence" value="ECO:0007669"/>
    <property type="project" value="UniProtKB-KW"/>
</dbReference>
<evidence type="ECO:0000256" key="13">
    <source>
        <dbReference type="PROSITE-ProRule" id="PRU00277"/>
    </source>
</evidence>
<comment type="catalytic activity">
    <reaction evidence="1 12 13">
        <text>[protein]-peptidylproline (omega=180) = [protein]-peptidylproline (omega=0)</text>
        <dbReference type="Rhea" id="RHEA:16237"/>
        <dbReference type="Rhea" id="RHEA-COMP:10747"/>
        <dbReference type="Rhea" id="RHEA-COMP:10748"/>
        <dbReference type="ChEBI" id="CHEBI:83833"/>
        <dbReference type="ChEBI" id="CHEBI:83834"/>
        <dbReference type="EC" id="5.2.1.8"/>
    </reaction>
</comment>
<dbReference type="GO" id="GO:0043335">
    <property type="term" value="P:protein unfolding"/>
    <property type="evidence" value="ECO:0007669"/>
    <property type="project" value="TreeGrafter"/>
</dbReference>
<feature type="region of interest" description="Disordered" evidence="15">
    <location>
        <begin position="424"/>
        <end position="446"/>
    </location>
</feature>
<sequence length="446" mass="49516">MELKNTEKQEHSVVALTIEVTKAEFEAAKDKAFKKTGKNITVPGFRKGKAPRKMIEKLYGEGVFFEEAFNIVYPEAMDMAVEKSGIKPVGRADVDLGDPAEEGGLTIIAKVPVEPEVELGEYKGIEVEKETVKVLAADVKAELNRLAQRNARTETVDRKAKKNDTVDLDFEGFVDGQPFDGGKAEHHALTLGSGSFIPGFEDQLIGCKAGDEKDVVVTFPEEYHAKELAGKEAVFKCKVHKVEETILPEMDDEFAKDVSDTCETLDDLKKEISDRLKAQRQEAAEHDFEDKLIDGLIAVMKADIPQAMIENQIDSAVQDFGYRMQMQGMGMEQYLKMTGTDMNTFRGMFREQAERQVKTRLALQKLAALENIAVSDTEVDEEYGKMAEQYGMEVDKIKAAVNAEALREDLKISNALEFLKKNAKVKKPAAKKKSADEAEAAEDAAE</sequence>
<dbReference type="InterPro" id="IPR001179">
    <property type="entry name" value="PPIase_FKBP_dom"/>
</dbReference>
<evidence type="ECO:0000256" key="11">
    <source>
        <dbReference type="ARBA" id="ARBA00029986"/>
    </source>
</evidence>
<dbReference type="Pfam" id="PF00254">
    <property type="entry name" value="FKBP_C"/>
    <property type="match status" value="1"/>
</dbReference>
<comment type="function">
    <text evidence="10 12">Involved in protein export. Acts as a chaperone by maintaining the newly synthesized protein in an open conformation. Functions as a peptidyl-prolyl cis-trans isomerase.</text>
</comment>
<evidence type="ECO:0000256" key="12">
    <source>
        <dbReference type="HAMAP-Rule" id="MF_00303"/>
    </source>
</evidence>
<dbReference type="PANTHER" id="PTHR30560">
    <property type="entry name" value="TRIGGER FACTOR CHAPERONE AND PEPTIDYL-PROLYL CIS/TRANS ISOMERASE"/>
    <property type="match status" value="1"/>
</dbReference>
<evidence type="ECO:0000256" key="8">
    <source>
        <dbReference type="ARBA" id="ARBA00023235"/>
    </source>
</evidence>
<gene>
    <name evidence="12" type="primary">tig</name>
    <name evidence="17" type="ORF">H8S45_07240</name>
</gene>
<evidence type="ECO:0000313" key="18">
    <source>
        <dbReference type="Proteomes" id="UP000606499"/>
    </source>
</evidence>
<dbReference type="GO" id="GO:0015031">
    <property type="term" value="P:protein transport"/>
    <property type="evidence" value="ECO:0007669"/>
    <property type="project" value="UniProtKB-UniRule"/>
</dbReference>
<dbReference type="InterPro" id="IPR037041">
    <property type="entry name" value="Trigger_fac_C_sf"/>
</dbReference>
<evidence type="ECO:0000256" key="10">
    <source>
        <dbReference type="ARBA" id="ARBA00024849"/>
    </source>
</evidence>
<dbReference type="InterPro" id="IPR036611">
    <property type="entry name" value="Trigger_fac_ribosome-bd_sf"/>
</dbReference>
<dbReference type="Proteomes" id="UP000606499">
    <property type="component" value="Unassembled WGS sequence"/>
</dbReference>
<dbReference type="NCBIfam" id="TIGR00115">
    <property type="entry name" value="tig"/>
    <property type="match status" value="1"/>
</dbReference>
<keyword evidence="5 12" id="KW-0132">Cell division</keyword>
<dbReference type="AlphaFoldDB" id="A0A923RYE6"/>
<name>A0A923RYE6_9FIRM</name>
<accession>A0A923RYE6</accession>
<dbReference type="RefSeq" id="WP_082397187.1">
    <property type="nucleotide sequence ID" value="NZ_JACOPL010000005.1"/>
</dbReference>
<dbReference type="SUPFAM" id="SSF109998">
    <property type="entry name" value="Triger factor/SurA peptide-binding domain-like"/>
    <property type="match status" value="1"/>
</dbReference>
<dbReference type="InterPro" id="IPR027304">
    <property type="entry name" value="Trigger_fact/SurA_dom_sf"/>
</dbReference>
<evidence type="ECO:0000256" key="14">
    <source>
        <dbReference type="RuleBase" id="RU003914"/>
    </source>
</evidence>
<dbReference type="Gene3D" id="1.10.3120.10">
    <property type="entry name" value="Trigger factor, C-terminal domain"/>
    <property type="match status" value="1"/>
</dbReference>
<keyword evidence="6 12" id="KW-0697">Rotamase</keyword>
<feature type="domain" description="PPIase FKBP-type" evidence="16">
    <location>
        <begin position="163"/>
        <end position="223"/>
    </location>
</feature>
<reference evidence="17" key="1">
    <citation type="submission" date="2020-08" db="EMBL/GenBank/DDBJ databases">
        <title>Genome public.</title>
        <authorList>
            <person name="Liu C."/>
            <person name="Sun Q."/>
        </authorList>
    </citation>
    <scope>NUCLEOTIDE SEQUENCE</scope>
    <source>
        <strain evidence="17">NSJ-28</strain>
    </source>
</reference>
<organism evidence="17 18">
    <name type="scientific">Agathobaculum faecis</name>
    <dbReference type="NCBI Taxonomy" id="2763013"/>
    <lineage>
        <taxon>Bacteria</taxon>
        <taxon>Bacillati</taxon>
        <taxon>Bacillota</taxon>
        <taxon>Clostridia</taxon>
        <taxon>Eubacteriales</taxon>
        <taxon>Butyricicoccaceae</taxon>
        <taxon>Agathobaculum</taxon>
    </lineage>
</organism>
<dbReference type="Gene3D" id="3.10.50.40">
    <property type="match status" value="1"/>
</dbReference>
<keyword evidence="7 12" id="KW-0143">Chaperone</keyword>
<evidence type="ECO:0000256" key="7">
    <source>
        <dbReference type="ARBA" id="ARBA00023186"/>
    </source>
</evidence>
<dbReference type="GO" id="GO:0005737">
    <property type="term" value="C:cytoplasm"/>
    <property type="evidence" value="ECO:0007669"/>
    <property type="project" value="UniProtKB-SubCell"/>
</dbReference>
<keyword evidence="9 12" id="KW-0131">Cell cycle</keyword>
<dbReference type="InterPro" id="IPR005215">
    <property type="entry name" value="Trig_fac"/>
</dbReference>
<dbReference type="InterPro" id="IPR046357">
    <property type="entry name" value="PPIase_dom_sf"/>
</dbReference>
<evidence type="ECO:0000259" key="16">
    <source>
        <dbReference type="PROSITE" id="PS50059"/>
    </source>
</evidence>
<evidence type="ECO:0000256" key="6">
    <source>
        <dbReference type="ARBA" id="ARBA00023110"/>
    </source>
</evidence>
<proteinExistence type="inferred from homology"/>
<dbReference type="Gene3D" id="3.30.70.1050">
    <property type="entry name" value="Trigger factor ribosome-binding domain"/>
    <property type="match status" value="1"/>
</dbReference>
<dbReference type="SUPFAM" id="SSF54534">
    <property type="entry name" value="FKBP-like"/>
    <property type="match status" value="1"/>
</dbReference>
<comment type="domain">
    <text evidence="12">Consists of 3 domains; the N-terminus binds the ribosome, the middle domain has PPIase activity, while the C-terminus has intrinsic chaperone activity on its own.</text>
</comment>
<dbReference type="Pfam" id="PF05698">
    <property type="entry name" value="Trigger_C"/>
    <property type="match status" value="1"/>
</dbReference>
<dbReference type="PROSITE" id="PS50059">
    <property type="entry name" value="FKBP_PPIASE"/>
    <property type="match status" value="1"/>
</dbReference>